<dbReference type="AlphaFoldDB" id="A0A645DSE1"/>
<proteinExistence type="predicted"/>
<comment type="caution">
    <text evidence="1">The sequence shown here is derived from an EMBL/GenBank/DDBJ whole genome shotgun (WGS) entry which is preliminary data.</text>
</comment>
<name>A0A645DSE1_9ZZZZ</name>
<organism evidence="1">
    <name type="scientific">bioreactor metagenome</name>
    <dbReference type="NCBI Taxonomy" id="1076179"/>
    <lineage>
        <taxon>unclassified sequences</taxon>
        <taxon>metagenomes</taxon>
        <taxon>ecological metagenomes</taxon>
    </lineage>
</organism>
<sequence length="33" mass="3908">MQLPILINGKMKLEMNLGNKDIPYRMVQEMSDR</sequence>
<dbReference type="EMBL" id="VSSQ01039212">
    <property type="protein sequence ID" value="MPM92247.1"/>
    <property type="molecule type" value="Genomic_DNA"/>
</dbReference>
<accession>A0A645DSE1</accession>
<protein>
    <submittedName>
        <fullName evidence="1">Uncharacterized protein</fullName>
    </submittedName>
</protein>
<reference evidence="1" key="1">
    <citation type="submission" date="2019-08" db="EMBL/GenBank/DDBJ databases">
        <authorList>
            <person name="Kucharzyk K."/>
            <person name="Murdoch R.W."/>
            <person name="Higgins S."/>
            <person name="Loffler F."/>
        </authorList>
    </citation>
    <scope>NUCLEOTIDE SEQUENCE</scope>
</reference>
<gene>
    <name evidence="1" type="ORF">SDC9_139382</name>
</gene>
<evidence type="ECO:0000313" key="1">
    <source>
        <dbReference type="EMBL" id="MPM92247.1"/>
    </source>
</evidence>